<dbReference type="EMBL" id="MDEN01000066">
    <property type="protein sequence ID" value="OCX15732.1"/>
    <property type="molecule type" value="Genomic_DNA"/>
</dbReference>
<evidence type="ECO:0000313" key="1">
    <source>
        <dbReference type="EMBL" id="OCX15732.1"/>
    </source>
</evidence>
<gene>
    <name evidence="1" type="ORF">BBI10_18570</name>
</gene>
<dbReference type="RefSeq" id="WP_065990963.1">
    <property type="nucleotide sequence ID" value="NZ_MDEN01000066.1"/>
</dbReference>
<proteinExistence type="predicted"/>
<dbReference type="Proteomes" id="UP000095143">
    <property type="component" value="Unassembled WGS sequence"/>
</dbReference>
<protein>
    <submittedName>
        <fullName evidence="1">Uncharacterized protein</fullName>
    </submittedName>
</protein>
<accession>A0A1C2DLV0</accession>
<organism evidence="1 2">
    <name type="scientific">Pseudomonas graminis</name>
    <dbReference type="NCBI Taxonomy" id="158627"/>
    <lineage>
        <taxon>Bacteria</taxon>
        <taxon>Pseudomonadati</taxon>
        <taxon>Pseudomonadota</taxon>
        <taxon>Gammaproteobacteria</taxon>
        <taxon>Pseudomonadales</taxon>
        <taxon>Pseudomonadaceae</taxon>
        <taxon>Pseudomonas</taxon>
    </lineage>
</organism>
<dbReference type="OrthoDB" id="6879526at2"/>
<dbReference type="AlphaFoldDB" id="A0A1C2DLV0"/>
<evidence type="ECO:0000313" key="2">
    <source>
        <dbReference type="Proteomes" id="UP000095143"/>
    </source>
</evidence>
<reference evidence="1 2" key="1">
    <citation type="submission" date="2016-08" db="EMBL/GenBank/DDBJ databases">
        <title>Whole genome sequence of Pseudomonas graminis strain UASWS1507, a potential biological control agent for agriculture.</title>
        <authorList>
            <person name="Crovadore J."/>
            <person name="Calmin G."/>
            <person name="Chablais R."/>
            <person name="Cochard B."/>
            <person name="Lefort F."/>
        </authorList>
    </citation>
    <scope>NUCLEOTIDE SEQUENCE [LARGE SCALE GENOMIC DNA]</scope>
    <source>
        <strain evidence="1 2">UASWS1507</strain>
    </source>
</reference>
<comment type="caution">
    <text evidence="1">The sequence shown here is derived from an EMBL/GenBank/DDBJ whole genome shotgun (WGS) entry which is preliminary data.</text>
</comment>
<sequence length="193" mass="22515">MNASIQSQLLLPDVPDEDVSNFMVLEMTRHRESGRKKFLVRVPVDRVKHLYALMLRASKKTKISLENQLTSITGLENGRTLRRYVSGEAHMAWPTYRRMLMWALAEGWIKDYVFGFLVMESFHSEAAQLALRGVMEKTRRQVTEIILTKEEIISAFNKAYRAVELERNAIVVRRAELNSQFKELAIEFDFQFD</sequence>
<name>A0A1C2DLV0_9PSED</name>